<evidence type="ECO:0000259" key="2">
    <source>
        <dbReference type="PROSITE" id="PS50902"/>
    </source>
</evidence>
<evidence type="ECO:0000313" key="4">
    <source>
        <dbReference type="Proteomes" id="UP000253551"/>
    </source>
</evidence>
<organism evidence="3 4">
    <name type="scientific">Rhizopus stolonifer</name>
    <name type="common">Rhizopus nigricans</name>
    <dbReference type="NCBI Taxonomy" id="4846"/>
    <lineage>
        <taxon>Eukaryota</taxon>
        <taxon>Fungi</taxon>
        <taxon>Fungi incertae sedis</taxon>
        <taxon>Mucoromycota</taxon>
        <taxon>Mucoromycotina</taxon>
        <taxon>Mucoromycetes</taxon>
        <taxon>Mucorales</taxon>
        <taxon>Mucorineae</taxon>
        <taxon>Rhizopodaceae</taxon>
        <taxon>Rhizopus</taxon>
    </lineage>
</organism>
<dbReference type="InterPro" id="IPR010089">
    <property type="entry name" value="Flavoprotein_WrbA-like"/>
</dbReference>
<proteinExistence type="inferred from homology"/>
<dbReference type="Gene3D" id="3.40.50.360">
    <property type="match status" value="1"/>
</dbReference>
<dbReference type="Pfam" id="PF03358">
    <property type="entry name" value="FMN_red"/>
    <property type="match status" value="1"/>
</dbReference>
<dbReference type="GO" id="GO:0010181">
    <property type="term" value="F:FMN binding"/>
    <property type="evidence" value="ECO:0007669"/>
    <property type="project" value="InterPro"/>
</dbReference>
<dbReference type="PROSITE" id="PS50902">
    <property type="entry name" value="FLAVODOXIN_LIKE"/>
    <property type="match status" value="1"/>
</dbReference>
<accession>A0A367K783</accession>
<evidence type="ECO:0000313" key="3">
    <source>
        <dbReference type="EMBL" id="RCH98112.1"/>
    </source>
</evidence>
<dbReference type="PANTHER" id="PTHR30546:SF23">
    <property type="entry name" value="FLAVOPROTEIN-LIKE PROTEIN YCP4-RELATED"/>
    <property type="match status" value="1"/>
</dbReference>
<dbReference type="PANTHER" id="PTHR30546">
    <property type="entry name" value="FLAVODOXIN-RELATED PROTEIN WRBA-RELATED"/>
    <property type="match status" value="1"/>
</dbReference>
<dbReference type="STRING" id="4846.A0A367K783"/>
<dbReference type="OrthoDB" id="504689at2759"/>
<dbReference type="GO" id="GO:0016020">
    <property type="term" value="C:membrane"/>
    <property type="evidence" value="ECO:0007669"/>
    <property type="project" value="TreeGrafter"/>
</dbReference>
<dbReference type="InterPro" id="IPR008254">
    <property type="entry name" value="Flavodoxin/NO_synth"/>
</dbReference>
<dbReference type="InterPro" id="IPR005025">
    <property type="entry name" value="FMN_Rdtase-like_dom"/>
</dbReference>
<dbReference type="SUPFAM" id="SSF52218">
    <property type="entry name" value="Flavoproteins"/>
    <property type="match status" value="1"/>
</dbReference>
<reference evidence="3 4" key="1">
    <citation type="journal article" date="2018" name="G3 (Bethesda)">
        <title>Phylogenetic and Phylogenomic Definition of Rhizopus Species.</title>
        <authorList>
            <person name="Gryganskyi A.P."/>
            <person name="Golan J."/>
            <person name="Dolatabadi S."/>
            <person name="Mondo S."/>
            <person name="Robb S."/>
            <person name="Idnurm A."/>
            <person name="Muszewska A."/>
            <person name="Steczkiewicz K."/>
            <person name="Masonjones S."/>
            <person name="Liao H.L."/>
            <person name="Gajdeczka M.T."/>
            <person name="Anike F."/>
            <person name="Vuek A."/>
            <person name="Anishchenko I.M."/>
            <person name="Voigt K."/>
            <person name="de Hoog G.S."/>
            <person name="Smith M.E."/>
            <person name="Heitman J."/>
            <person name="Vilgalys R."/>
            <person name="Stajich J.E."/>
        </authorList>
    </citation>
    <scope>NUCLEOTIDE SEQUENCE [LARGE SCALE GENOMIC DNA]</scope>
    <source>
        <strain evidence="3 4">LSU 92-RS-03</strain>
    </source>
</reference>
<evidence type="ECO:0000256" key="1">
    <source>
        <dbReference type="ARBA" id="ARBA00006961"/>
    </source>
</evidence>
<dbReference type="NCBIfam" id="TIGR01755">
    <property type="entry name" value="flav_wrbA"/>
    <property type="match status" value="1"/>
</dbReference>
<gene>
    <name evidence="3" type="ORF">CU098_011075</name>
</gene>
<dbReference type="Proteomes" id="UP000253551">
    <property type="component" value="Unassembled WGS sequence"/>
</dbReference>
<comment type="caution">
    <text evidence="3">The sequence shown here is derived from an EMBL/GenBank/DDBJ whole genome shotgun (WGS) entry which is preliminary data.</text>
</comment>
<comment type="similarity">
    <text evidence="1">Belongs to the WrbA family.</text>
</comment>
<keyword evidence="4" id="KW-1185">Reference proteome</keyword>
<dbReference type="AlphaFoldDB" id="A0A367K783"/>
<dbReference type="FunFam" id="3.40.50.360:FF:000001">
    <property type="entry name" value="NAD(P)H dehydrogenase (Quinone) FQR1-like"/>
    <property type="match status" value="1"/>
</dbReference>
<feature type="domain" description="Flavodoxin-like" evidence="2">
    <location>
        <begin position="6"/>
        <end position="194"/>
    </location>
</feature>
<dbReference type="InterPro" id="IPR029039">
    <property type="entry name" value="Flavoprotein-like_sf"/>
</dbReference>
<dbReference type="NCBIfam" id="NF002999">
    <property type="entry name" value="PRK03767.1"/>
    <property type="match status" value="1"/>
</dbReference>
<dbReference type="EMBL" id="PJQM01002105">
    <property type="protein sequence ID" value="RCH98112.1"/>
    <property type="molecule type" value="Genomic_DNA"/>
</dbReference>
<sequence length="213" mass="22983">MSQAKVYVVIYTVYHHIYKLGVEVHKGLESSGFDLLSKFNDRSVKETLPESVLEKIKAPPRPNLPIINPEQLNEADGIIFGFPTRFGSMPSQMKTLLDGTGAAFATGALRGKFAGTFFSTGSQHGGQETTALTTIPYFVHQGMTYVPLGFPSQLNNMTEIVGGSAYGAGTIAGDGSRQPSSLELEVAHLQGKEFGDMIKAYVRGKSAFATEKE</sequence>
<dbReference type="GO" id="GO:0003955">
    <property type="term" value="F:NAD(P)H dehydrogenase (quinone) activity"/>
    <property type="evidence" value="ECO:0007669"/>
    <property type="project" value="InterPro"/>
</dbReference>
<name>A0A367K783_RHIST</name>
<protein>
    <recommendedName>
        <fullName evidence="2">Flavodoxin-like domain-containing protein</fullName>
    </recommendedName>
</protein>